<sequence length="183" mass="21432">MEIRDQYSNEYGELEKLHYKQLCHFIKHTIETVVEEHTLEASENAFLDNIDKNTHNEERREDILICALCGTENTRRKLVCEGCKKKGIKEARTKISSDSDKDDESDNDDNEEDIRPIAKKPRKKLLSMNSSTQLTRDADVHCYTGLHNTDTFKELFDHFSIKAYVIQYWKGARLTVKDVPMRY</sequence>
<organism evidence="2 3">
    <name type="scientific">Mytilus coruscus</name>
    <name type="common">Sea mussel</name>
    <dbReference type="NCBI Taxonomy" id="42192"/>
    <lineage>
        <taxon>Eukaryota</taxon>
        <taxon>Metazoa</taxon>
        <taxon>Spiralia</taxon>
        <taxon>Lophotrochozoa</taxon>
        <taxon>Mollusca</taxon>
        <taxon>Bivalvia</taxon>
        <taxon>Autobranchia</taxon>
        <taxon>Pteriomorphia</taxon>
        <taxon>Mytilida</taxon>
        <taxon>Mytiloidea</taxon>
        <taxon>Mytilidae</taxon>
        <taxon>Mytilinae</taxon>
        <taxon>Mytilus</taxon>
    </lineage>
</organism>
<protein>
    <submittedName>
        <fullName evidence="2">Uncharacterized protein</fullName>
    </submittedName>
</protein>
<feature type="region of interest" description="Disordered" evidence="1">
    <location>
        <begin position="93"/>
        <end position="130"/>
    </location>
</feature>
<evidence type="ECO:0000313" key="2">
    <source>
        <dbReference type="EMBL" id="CAC5394752.1"/>
    </source>
</evidence>
<dbReference type="AlphaFoldDB" id="A0A6J8CHK5"/>
<evidence type="ECO:0000313" key="3">
    <source>
        <dbReference type="Proteomes" id="UP000507470"/>
    </source>
</evidence>
<dbReference type="EMBL" id="CACVKT020005367">
    <property type="protein sequence ID" value="CAC5394752.1"/>
    <property type="molecule type" value="Genomic_DNA"/>
</dbReference>
<dbReference type="Proteomes" id="UP000507470">
    <property type="component" value="Unassembled WGS sequence"/>
</dbReference>
<gene>
    <name evidence="2" type="ORF">MCOR_29475</name>
</gene>
<reference evidence="2 3" key="1">
    <citation type="submission" date="2020-06" db="EMBL/GenBank/DDBJ databases">
        <authorList>
            <person name="Li R."/>
            <person name="Bekaert M."/>
        </authorList>
    </citation>
    <scope>NUCLEOTIDE SEQUENCE [LARGE SCALE GENOMIC DNA]</scope>
    <source>
        <strain evidence="3">wild</strain>
    </source>
</reference>
<name>A0A6J8CHK5_MYTCO</name>
<proteinExistence type="predicted"/>
<evidence type="ECO:0000256" key="1">
    <source>
        <dbReference type="SAM" id="MobiDB-lite"/>
    </source>
</evidence>
<feature type="compositionally biased region" description="Acidic residues" evidence="1">
    <location>
        <begin position="100"/>
        <end position="112"/>
    </location>
</feature>
<accession>A0A6J8CHK5</accession>
<keyword evidence="3" id="KW-1185">Reference proteome</keyword>